<name>A0A1J5S5F4_9ZZZZ</name>
<accession>A0A1J5S5F4</accession>
<organism evidence="2">
    <name type="scientific">mine drainage metagenome</name>
    <dbReference type="NCBI Taxonomy" id="410659"/>
    <lineage>
        <taxon>unclassified sequences</taxon>
        <taxon>metagenomes</taxon>
        <taxon>ecological metagenomes</taxon>
    </lineage>
</organism>
<sequence>MTTTMNTSGYEIERETGADGEYGDEVMYAGWNPQLASAGNQPVGEDKHPALPGELATVDIDAFLQKMYKYQR</sequence>
<reference evidence="2" key="1">
    <citation type="submission" date="2016-10" db="EMBL/GenBank/DDBJ databases">
        <title>Sequence of Gallionella enrichment culture.</title>
        <authorList>
            <person name="Poehlein A."/>
            <person name="Muehling M."/>
            <person name="Daniel R."/>
        </authorList>
    </citation>
    <scope>NUCLEOTIDE SEQUENCE</scope>
</reference>
<dbReference type="EMBL" id="MLJW01000067">
    <property type="protein sequence ID" value="OIR03338.1"/>
    <property type="molecule type" value="Genomic_DNA"/>
</dbReference>
<comment type="caution">
    <text evidence="2">The sequence shown here is derived from an EMBL/GenBank/DDBJ whole genome shotgun (WGS) entry which is preliminary data.</text>
</comment>
<feature type="region of interest" description="Disordered" evidence="1">
    <location>
        <begin position="1"/>
        <end position="24"/>
    </location>
</feature>
<protein>
    <submittedName>
        <fullName evidence="2">Uncharacterized protein</fullName>
    </submittedName>
</protein>
<evidence type="ECO:0000313" key="2">
    <source>
        <dbReference type="EMBL" id="OIR03338.1"/>
    </source>
</evidence>
<proteinExistence type="predicted"/>
<dbReference type="AlphaFoldDB" id="A0A1J5S5F4"/>
<evidence type="ECO:0000256" key="1">
    <source>
        <dbReference type="SAM" id="MobiDB-lite"/>
    </source>
</evidence>
<gene>
    <name evidence="2" type="ORF">GALL_146100</name>
</gene>